<keyword evidence="1" id="KW-0812">Transmembrane</keyword>
<organism evidence="2 3">
    <name type="scientific">Amycolatopsis camponoti</name>
    <dbReference type="NCBI Taxonomy" id="2606593"/>
    <lineage>
        <taxon>Bacteria</taxon>
        <taxon>Bacillati</taxon>
        <taxon>Actinomycetota</taxon>
        <taxon>Actinomycetes</taxon>
        <taxon>Pseudonocardiales</taxon>
        <taxon>Pseudonocardiaceae</taxon>
        <taxon>Amycolatopsis</taxon>
    </lineage>
</organism>
<dbReference type="EMBL" id="CABVGP010000002">
    <property type="protein sequence ID" value="VVJ19517.1"/>
    <property type="molecule type" value="Genomic_DNA"/>
</dbReference>
<name>A0A6I8LUI4_9PSEU</name>
<evidence type="ECO:0000313" key="2">
    <source>
        <dbReference type="EMBL" id="VVJ19517.1"/>
    </source>
</evidence>
<sequence length="78" mass="8527">MAETTDGSTTGGRTALKVVTIVWLAGTGIHLLIWLIMCFATLSLHSPFFIWPLIGGAVIVVPWYLATRNRSTERIARG</sequence>
<gene>
    <name evidence="2" type="ORF">AA23TX_04538</name>
</gene>
<protein>
    <submittedName>
        <fullName evidence="2">Uncharacterized protein</fullName>
    </submittedName>
</protein>
<evidence type="ECO:0000256" key="1">
    <source>
        <dbReference type="SAM" id="Phobius"/>
    </source>
</evidence>
<feature type="transmembrane region" description="Helical" evidence="1">
    <location>
        <begin position="48"/>
        <end position="66"/>
    </location>
</feature>
<evidence type="ECO:0000313" key="3">
    <source>
        <dbReference type="Proteomes" id="UP000399805"/>
    </source>
</evidence>
<keyword evidence="1" id="KW-0472">Membrane</keyword>
<dbReference type="AlphaFoldDB" id="A0A6I8LUI4"/>
<dbReference type="RefSeq" id="WP_155544773.1">
    <property type="nucleotide sequence ID" value="NZ_CABVGP010000002.1"/>
</dbReference>
<dbReference type="Proteomes" id="UP000399805">
    <property type="component" value="Unassembled WGS sequence"/>
</dbReference>
<keyword evidence="1" id="KW-1133">Transmembrane helix</keyword>
<accession>A0A6I8LUI4</accession>
<reference evidence="2 3" key="1">
    <citation type="submission" date="2019-09" db="EMBL/GenBank/DDBJ databases">
        <authorList>
            <person name="Leyn A S."/>
        </authorList>
    </citation>
    <scope>NUCLEOTIDE SEQUENCE [LARGE SCALE GENOMIC DNA]</scope>
    <source>
        <strain evidence="2">AA231_1</strain>
    </source>
</reference>
<proteinExistence type="predicted"/>
<keyword evidence="3" id="KW-1185">Reference proteome</keyword>
<feature type="transmembrane region" description="Helical" evidence="1">
    <location>
        <begin position="21"/>
        <end position="42"/>
    </location>
</feature>